<dbReference type="Proteomes" id="UP000198733">
    <property type="component" value="Unassembled WGS sequence"/>
</dbReference>
<dbReference type="Gene3D" id="3.40.50.1970">
    <property type="match status" value="1"/>
</dbReference>
<dbReference type="InterPro" id="IPR032837">
    <property type="entry name" value="G1PDH"/>
</dbReference>
<keyword evidence="2" id="KW-0444">Lipid biosynthesis</keyword>
<evidence type="ECO:0000256" key="6">
    <source>
        <dbReference type="ARBA" id="ARBA00023027"/>
    </source>
</evidence>
<organism evidence="10 11">
    <name type="scientific">Virgibacillus subterraneus</name>
    <dbReference type="NCBI Taxonomy" id="621109"/>
    <lineage>
        <taxon>Bacteria</taxon>
        <taxon>Bacillati</taxon>
        <taxon>Bacillota</taxon>
        <taxon>Bacilli</taxon>
        <taxon>Bacillales</taxon>
        <taxon>Bacillaceae</taxon>
        <taxon>Virgibacillus</taxon>
    </lineage>
</organism>
<dbReference type="Gene3D" id="1.20.1090.10">
    <property type="entry name" value="Dehydroquinate synthase-like - alpha domain"/>
    <property type="match status" value="1"/>
</dbReference>
<proteinExistence type="predicted"/>
<evidence type="ECO:0000256" key="2">
    <source>
        <dbReference type="ARBA" id="ARBA00022516"/>
    </source>
</evidence>
<name>A0A1H9B1A1_9BACI</name>
<keyword evidence="6" id="KW-0520">NAD</keyword>
<comment type="caution">
    <text evidence="10">The sequence shown here is derived from an EMBL/GenBank/DDBJ whole genome shotgun (WGS) entry which is preliminary data.</text>
</comment>
<evidence type="ECO:0000256" key="3">
    <source>
        <dbReference type="ARBA" id="ARBA00022723"/>
    </source>
</evidence>
<gene>
    <name evidence="10" type="ORF">SAMN05216232_1001</name>
</gene>
<dbReference type="PANTHER" id="PTHR43616:SF5">
    <property type="entry name" value="GLYCEROL DEHYDROGENASE 1"/>
    <property type="match status" value="1"/>
</dbReference>
<dbReference type="RefSeq" id="WP_092502712.1">
    <property type="nucleotide sequence ID" value="NZ_FOEH01000001.1"/>
</dbReference>
<accession>A0A1H9B1A1</accession>
<dbReference type="Pfam" id="PF13685">
    <property type="entry name" value="Fe-ADH_2"/>
    <property type="match status" value="1"/>
</dbReference>
<keyword evidence="4" id="KW-0521">NADP</keyword>
<dbReference type="PANTHER" id="PTHR43616">
    <property type="entry name" value="GLYCEROL DEHYDROGENASE"/>
    <property type="match status" value="1"/>
</dbReference>
<evidence type="ECO:0000256" key="4">
    <source>
        <dbReference type="ARBA" id="ARBA00022857"/>
    </source>
</evidence>
<evidence type="ECO:0000256" key="7">
    <source>
        <dbReference type="ARBA" id="ARBA00023098"/>
    </source>
</evidence>
<keyword evidence="1" id="KW-0963">Cytoplasm</keyword>
<keyword evidence="3" id="KW-0479">Metal-binding</keyword>
<evidence type="ECO:0000256" key="1">
    <source>
        <dbReference type="ARBA" id="ARBA00022490"/>
    </source>
</evidence>
<sequence>MALLRDFTRLAKEVGAENITYPEINIEKEAINLLPAYLELKEFENVVLIVDDNTRKAAGNQIDELVSESFRVTTVELRPNRHGQVIADEQTLVQLLVEIPNNTDVILAVGSGTIHDMVRFVSYKMKLPFISVPTAASVDGFTSKGAPLIFKGVKKTIQATAPIAVFADVDILKAAPQEMTAAGFGDMVGKYTSLLDWKISSLVDNEPYNQLAANLTRRSLEACVNSSLEIADHEENGLSILMQSLIESGLVMLVLDYSRPASGSEHHLSHYWEMELLKNDGKQLLHGAKVGIATTVIIDLYKQLMVDVDINNLAPNCSYSKKFITNWVEIKSQMEELPTSSQIKDTLYAVGGPRIPEDLRISDVLITRSLNEAFHLRERCTGLFLVNQFKLKDINYPIEKLSI</sequence>
<keyword evidence="5" id="KW-0560">Oxidoreductase</keyword>
<keyword evidence="9" id="KW-1208">Phospholipid metabolism</keyword>
<dbReference type="InterPro" id="IPR016205">
    <property type="entry name" value="Glycerol_DH"/>
</dbReference>
<evidence type="ECO:0000313" key="11">
    <source>
        <dbReference type="Proteomes" id="UP000198733"/>
    </source>
</evidence>
<dbReference type="EMBL" id="FOEH01000001">
    <property type="protein sequence ID" value="SEP82605.1"/>
    <property type="molecule type" value="Genomic_DNA"/>
</dbReference>
<keyword evidence="8" id="KW-0594">Phospholipid biosynthesis</keyword>
<dbReference type="SUPFAM" id="SSF56796">
    <property type="entry name" value="Dehydroquinate synthase-like"/>
    <property type="match status" value="1"/>
</dbReference>
<keyword evidence="7" id="KW-0443">Lipid metabolism</keyword>
<evidence type="ECO:0000256" key="8">
    <source>
        <dbReference type="ARBA" id="ARBA00023209"/>
    </source>
</evidence>
<reference evidence="10 11" key="1">
    <citation type="submission" date="2016-10" db="EMBL/GenBank/DDBJ databases">
        <authorList>
            <person name="Varghese N."/>
            <person name="Submissions S."/>
        </authorList>
    </citation>
    <scope>NUCLEOTIDE SEQUENCE [LARGE SCALE GENOMIC DNA]</scope>
    <source>
        <strain evidence="10 11">CGMCC 1.7734</strain>
    </source>
</reference>
<dbReference type="CDD" id="cd08175">
    <property type="entry name" value="G1PDH"/>
    <property type="match status" value="1"/>
</dbReference>
<evidence type="ECO:0000313" key="10">
    <source>
        <dbReference type="EMBL" id="SEP82605.1"/>
    </source>
</evidence>
<evidence type="ECO:0000256" key="9">
    <source>
        <dbReference type="ARBA" id="ARBA00023264"/>
    </source>
</evidence>
<evidence type="ECO:0000256" key="5">
    <source>
        <dbReference type="ARBA" id="ARBA00023002"/>
    </source>
</evidence>
<keyword evidence="11" id="KW-1185">Reference proteome</keyword>
<protein>
    <submittedName>
        <fullName evidence="10">Glycerol-1-phosphate dehydrogenase [NAD(P)+]</fullName>
    </submittedName>
</protein>